<protein>
    <submittedName>
        <fullName evidence="1">Uncharacterized protein</fullName>
    </submittedName>
</protein>
<comment type="caution">
    <text evidence="1">The sequence shown here is derived from an EMBL/GenBank/DDBJ whole genome shotgun (WGS) entry which is preliminary data.</text>
</comment>
<keyword evidence="2" id="KW-1185">Reference proteome</keyword>
<dbReference type="Proteomes" id="UP000790377">
    <property type="component" value="Unassembled WGS sequence"/>
</dbReference>
<evidence type="ECO:0000313" key="1">
    <source>
        <dbReference type="EMBL" id="KAH7904391.1"/>
    </source>
</evidence>
<accession>A0ACB7ZTI7</accession>
<gene>
    <name evidence="1" type="ORF">BJ138DRAFT_1019193</name>
</gene>
<organism evidence="1 2">
    <name type="scientific">Hygrophoropsis aurantiaca</name>
    <dbReference type="NCBI Taxonomy" id="72124"/>
    <lineage>
        <taxon>Eukaryota</taxon>
        <taxon>Fungi</taxon>
        <taxon>Dikarya</taxon>
        <taxon>Basidiomycota</taxon>
        <taxon>Agaricomycotina</taxon>
        <taxon>Agaricomycetes</taxon>
        <taxon>Agaricomycetidae</taxon>
        <taxon>Boletales</taxon>
        <taxon>Coniophorineae</taxon>
        <taxon>Hygrophoropsidaceae</taxon>
        <taxon>Hygrophoropsis</taxon>
    </lineage>
</organism>
<sequence length="265" mass="30880">MFNSSKIKGPGPGGSNKTLVVTDGFFDENPIVLEQTVAAIFELFLSICYNNWPPGLRPQEAIAAIADTAVADVLHMGDKYQSQVVREWAFDQLYERRFRMDPIQLVSLALKFQSKKIFPHGFRRLTEIRINDISSTSCRDIGNAVWDELINLRELLNVHRHIVACEPPFVQHSLFCSDQTTCSEDWRQVWWNGMGRCLLDGRNPQSYREAIERFERMQFGQMNVQCWRDMLHFIKERLAFQRADDLIREKCNELMETFIKEEPVT</sequence>
<proteinExistence type="predicted"/>
<name>A0ACB7ZTI7_9AGAM</name>
<dbReference type="EMBL" id="MU268490">
    <property type="protein sequence ID" value="KAH7904391.1"/>
    <property type="molecule type" value="Genomic_DNA"/>
</dbReference>
<evidence type="ECO:0000313" key="2">
    <source>
        <dbReference type="Proteomes" id="UP000790377"/>
    </source>
</evidence>
<reference evidence="1" key="1">
    <citation type="journal article" date="2021" name="New Phytol.">
        <title>Evolutionary innovations through gain and loss of genes in the ectomycorrhizal Boletales.</title>
        <authorList>
            <person name="Wu G."/>
            <person name="Miyauchi S."/>
            <person name="Morin E."/>
            <person name="Kuo A."/>
            <person name="Drula E."/>
            <person name="Varga T."/>
            <person name="Kohler A."/>
            <person name="Feng B."/>
            <person name="Cao Y."/>
            <person name="Lipzen A."/>
            <person name="Daum C."/>
            <person name="Hundley H."/>
            <person name="Pangilinan J."/>
            <person name="Johnson J."/>
            <person name="Barry K."/>
            <person name="LaButti K."/>
            <person name="Ng V."/>
            <person name="Ahrendt S."/>
            <person name="Min B."/>
            <person name="Choi I.G."/>
            <person name="Park H."/>
            <person name="Plett J.M."/>
            <person name="Magnuson J."/>
            <person name="Spatafora J.W."/>
            <person name="Nagy L.G."/>
            <person name="Henrissat B."/>
            <person name="Grigoriev I.V."/>
            <person name="Yang Z.L."/>
            <person name="Xu J."/>
            <person name="Martin F.M."/>
        </authorList>
    </citation>
    <scope>NUCLEOTIDE SEQUENCE</scope>
    <source>
        <strain evidence="1">ATCC 28755</strain>
    </source>
</reference>